<dbReference type="GO" id="GO:0006511">
    <property type="term" value="P:ubiquitin-dependent protein catabolic process"/>
    <property type="evidence" value="ECO:0007669"/>
    <property type="project" value="UniProtKB-UniRule"/>
</dbReference>
<feature type="site" description="Important for enzyme activity" evidence="6">
    <location>
        <position position="400"/>
    </location>
</feature>
<comment type="similarity">
    <text evidence="6 7">Belongs to the peptidase C12 family.</text>
</comment>
<evidence type="ECO:0000256" key="4">
    <source>
        <dbReference type="ARBA" id="ARBA00022801"/>
    </source>
</evidence>
<accession>A0AB34FNF2</accession>
<feature type="domain" description="UCH catalytic" evidence="9">
    <location>
        <begin position="203"/>
        <end position="446"/>
    </location>
</feature>
<dbReference type="PANTHER" id="PTHR10589:SF29">
    <property type="entry name" value="UBIQUITIN CARBOXYL-TERMINAL HYDROLASE"/>
    <property type="match status" value="1"/>
</dbReference>
<evidence type="ECO:0000313" key="10">
    <source>
        <dbReference type="EMBL" id="KAJ6440904.1"/>
    </source>
</evidence>
<feature type="compositionally biased region" description="Basic and acidic residues" evidence="8">
    <location>
        <begin position="161"/>
        <end position="170"/>
    </location>
</feature>
<dbReference type="InterPro" id="IPR036959">
    <property type="entry name" value="Peptidase_C12_UCH_sf"/>
</dbReference>
<dbReference type="PANTHER" id="PTHR10589">
    <property type="entry name" value="UBIQUITIN CARBOXYL-TERMINAL HYDROLASE"/>
    <property type="match status" value="1"/>
</dbReference>
<dbReference type="GO" id="GO:0016579">
    <property type="term" value="P:protein deubiquitination"/>
    <property type="evidence" value="ECO:0007669"/>
    <property type="project" value="TreeGrafter"/>
</dbReference>
<feature type="region of interest" description="Disordered" evidence="8">
    <location>
        <begin position="1"/>
        <end position="25"/>
    </location>
</feature>
<keyword evidence="5 6" id="KW-0788">Thiol protease</keyword>
<feature type="active site" description="Proton donor" evidence="6">
    <location>
        <position position="385"/>
    </location>
</feature>
<proteinExistence type="inferred from homology"/>
<name>A0AB34FNF2_9HYPO</name>
<feature type="active site" description="Nucleophile" evidence="6">
    <location>
        <position position="285"/>
    </location>
</feature>
<sequence>MAAEPRADTGGSASPEYTAPTSWGTPDLAAAIEARARERFIERIADQVAEEIIQDIPRHFITEIVARVRATLAPSRHVNGEASAVTAATPDGTGSNGISIGNGNGQRAASRSEDSLKETGRRRRSTLQVTAPVAGCKREGTGWEDELASPKKKAKAMGGPDSRRNPKRKAAEAETIQALVLPDNPLEEALRPLTADEIAEWEGWAEVESEPAMFNAILEKFGVKDVRARELLSCEPWDLEHLPEPVFGLVFLFQYAPHLEEHDDEEDTKGLDQVWFANQTTSNSCASVALLNIIMNAEDVELGRELQGFKSSTQELDSALRGHRIGSNDFVRTAHNSFVRRMDQLNADLYLAQDVDEAKTKAARKRVGKGKQRKKSKDDVDFGFHFIAYVPAGGYVWELDGMRSRPRKVGPCGAEKWTAIAGPRIQERIRQYGASQNAFNLLAICRSPDTGIRTTIASTLAEIRRLRTAMKDDETFMNLVASEDRENGFDDELDVSEFGLHKLDVVNATRPTSAKDEMSQTGLDSDKAGKRYQELMATLVGAMNSYRQEVCSRADEEKLVAGRSKDYTPALHRWVTKLAEKGVLEDIIKASK</sequence>
<evidence type="ECO:0000256" key="1">
    <source>
        <dbReference type="ARBA" id="ARBA00000707"/>
    </source>
</evidence>
<evidence type="ECO:0000256" key="7">
    <source>
        <dbReference type="RuleBase" id="RU361215"/>
    </source>
</evidence>
<reference evidence="10" key="1">
    <citation type="submission" date="2023-01" db="EMBL/GenBank/DDBJ databases">
        <title>The growth and conidiation of Purpureocillium lavendulum are regulated by nitrogen source and histone H3K14 acetylation.</title>
        <authorList>
            <person name="Tang P."/>
            <person name="Han J."/>
            <person name="Zhang C."/>
            <person name="Tang P."/>
            <person name="Qi F."/>
            <person name="Zhang K."/>
            <person name="Liang L."/>
        </authorList>
    </citation>
    <scope>NUCLEOTIDE SEQUENCE</scope>
    <source>
        <strain evidence="10">YMF1.00683</strain>
    </source>
</reference>
<evidence type="ECO:0000313" key="11">
    <source>
        <dbReference type="Proteomes" id="UP001163105"/>
    </source>
</evidence>
<organism evidence="10 11">
    <name type="scientific">Purpureocillium lavendulum</name>
    <dbReference type="NCBI Taxonomy" id="1247861"/>
    <lineage>
        <taxon>Eukaryota</taxon>
        <taxon>Fungi</taxon>
        <taxon>Dikarya</taxon>
        <taxon>Ascomycota</taxon>
        <taxon>Pezizomycotina</taxon>
        <taxon>Sordariomycetes</taxon>
        <taxon>Hypocreomycetidae</taxon>
        <taxon>Hypocreales</taxon>
        <taxon>Ophiocordycipitaceae</taxon>
        <taxon>Purpureocillium</taxon>
    </lineage>
</organism>
<dbReference type="EC" id="3.4.19.12" evidence="7"/>
<dbReference type="GO" id="GO:0005737">
    <property type="term" value="C:cytoplasm"/>
    <property type="evidence" value="ECO:0007669"/>
    <property type="project" value="TreeGrafter"/>
</dbReference>
<dbReference type="InterPro" id="IPR038765">
    <property type="entry name" value="Papain-like_cys_pep_sf"/>
</dbReference>
<dbReference type="PROSITE" id="PS52048">
    <property type="entry name" value="UCH_DOMAIN"/>
    <property type="match status" value="1"/>
</dbReference>
<comment type="caution">
    <text evidence="10">The sequence shown here is derived from an EMBL/GenBank/DDBJ whole genome shotgun (WGS) entry which is preliminary data.</text>
</comment>
<protein>
    <recommendedName>
        <fullName evidence="7">Ubiquitin carboxyl-terminal hydrolase</fullName>
        <ecNumber evidence="7">3.4.19.12</ecNumber>
    </recommendedName>
</protein>
<comment type="catalytic activity">
    <reaction evidence="1 6 7">
        <text>Thiol-dependent hydrolysis of ester, thioester, amide, peptide and isopeptide bonds formed by the C-terminal Gly of ubiquitin (a 76-residue protein attached to proteins as an intracellular targeting signal).</text>
        <dbReference type="EC" id="3.4.19.12"/>
    </reaction>
</comment>
<dbReference type="GO" id="GO:0004843">
    <property type="term" value="F:cysteine-type deubiquitinase activity"/>
    <property type="evidence" value="ECO:0007669"/>
    <property type="project" value="UniProtKB-UniRule"/>
</dbReference>
<evidence type="ECO:0000256" key="3">
    <source>
        <dbReference type="ARBA" id="ARBA00022786"/>
    </source>
</evidence>
<dbReference type="SUPFAM" id="SSF54001">
    <property type="entry name" value="Cysteine proteinases"/>
    <property type="match status" value="1"/>
</dbReference>
<keyword evidence="11" id="KW-1185">Reference proteome</keyword>
<keyword evidence="2 6" id="KW-0645">Protease</keyword>
<evidence type="ECO:0000256" key="8">
    <source>
        <dbReference type="SAM" id="MobiDB-lite"/>
    </source>
</evidence>
<evidence type="ECO:0000259" key="9">
    <source>
        <dbReference type="PROSITE" id="PS52048"/>
    </source>
</evidence>
<gene>
    <name evidence="10" type="primary">UCHL5</name>
    <name evidence="10" type="ORF">O9K51_06696</name>
</gene>
<keyword evidence="4 6" id="KW-0378">Hydrolase</keyword>
<dbReference type="InterPro" id="IPR001578">
    <property type="entry name" value="Peptidase_C12_UCH"/>
</dbReference>
<evidence type="ECO:0000256" key="6">
    <source>
        <dbReference type="PROSITE-ProRule" id="PRU01393"/>
    </source>
</evidence>
<dbReference type="FunFam" id="3.40.532.10:FF:000010">
    <property type="entry name" value="Ubiquitin carboxyl-terminal hydrolase"/>
    <property type="match status" value="1"/>
</dbReference>
<evidence type="ECO:0000256" key="2">
    <source>
        <dbReference type="ARBA" id="ARBA00022670"/>
    </source>
</evidence>
<dbReference type="EMBL" id="JAQHRD010000005">
    <property type="protein sequence ID" value="KAJ6440904.1"/>
    <property type="molecule type" value="Genomic_DNA"/>
</dbReference>
<dbReference type="PRINTS" id="PR00707">
    <property type="entry name" value="UBCTHYDRLASE"/>
</dbReference>
<feature type="site" description="Transition state stabilizer" evidence="6">
    <location>
        <position position="279"/>
    </location>
</feature>
<dbReference type="Gene3D" id="3.40.532.10">
    <property type="entry name" value="Peptidase C12, ubiquitin carboxyl-terminal hydrolase"/>
    <property type="match status" value="1"/>
</dbReference>
<dbReference type="Proteomes" id="UP001163105">
    <property type="component" value="Unassembled WGS sequence"/>
</dbReference>
<dbReference type="PROSITE" id="PS52049">
    <property type="entry name" value="ULD"/>
    <property type="match status" value="1"/>
</dbReference>
<keyword evidence="3 6" id="KW-0833">Ubl conjugation pathway</keyword>
<feature type="region of interest" description="Disordered" evidence="8">
    <location>
        <begin position="78"/>
        <end position="170"/>
    </location>
</feature>
<dbReference type="Pfam" id="PF01088">
    <property type="entry name" value="Peptidase_C12"/>
    <property type="match status" value="1"/>
</dbReference>
<feature type="compositionally biased region" description="Basic and acidic residues" evidence="8">
    <location>
        <begin position="110"/>
        <end position="119"/>
    </location>
</feature>
<evidence type="ECO:0000256" key="5">
    <source>
        <dbReference type="ARBA" id="ARBA00022807"/>
    </source>
</evidence>
<dbReference type="AlphaFoldDB" id="A0AB34FNF2"/>